<name>A0ABU1JQE8_9PROT</name>
<keyword evidence="2" id="KW-1185">Reference proteome</keyword>
<organism evidence="1 2">
    <name type="scientific">Inquilinus ginsengisoli</name>
    <dbReference type="NCBI Taxonomy" id="363840"/>
    <lineage>
        <taxon>Bacteria</taxon>
        <taxon>Pseudomonadati</taxon>
        <taxon>Pseudomonadota</taxon>
        <taxon>Alphaproteobacteria</taxon>
        <taxon>Rhodospirillales</taxon>
        <taxon>Rhodospirillaceae</taxon>
        <taxon>Inquilinus</taxon>
    </lineage>
</organism>
<evidence type="ECO:0000313" key="1">
    <source>
        <dbReference type="EMBL" id="MDR6290846.1"/>
    </source>
</evidence>
<protein>
    <recommendedName>
        <fullName evidence="3">HNH endonuclease</fullName>
    </recommendedName>
</protein>
<proteinExistence type="predicted"/>
<evidence type="ECO:0000313" key="2">
    <source>
        <dbReference type="Proteomes" id="UP001262410"/>
    </source>
</evidence>
<sequence length="98" mass="10679">MTAVEPAHEVLSAANAVWVNDATGHCIGRFGRLGIDVHHPVAVQLEHGGQCLACTHGRTTEAEWQRFRQLMWDHHQVRVADSARPGFLATKMSAGGGR</sequence>
<reference evidence="1 2" key="1">
    <citation type="submission" date="2023-07" db="EMBL/GenBank/DDBJ databases">
        <title>Sorghum-associated microbial communities from plants grown in Nebraska, USA.</title>
        <authorList>
            <person name="Schachtman D."/>
        </authorList>
    </citation>
    <scope>NUCLEOTIDE SEQUENCE [LARGE SCALE GENOMIC DNA]</scope>
    <source>
        <strain evidence="1 2">584</strain>
    </source>
</reference>
<dbReference type="Proteomes" id="UP001262410">
    <property type="component" value="Unassembled WGS sequence"/>
</dbReference>
<comment type="caution">
    <text evidence="1">The sequence shown here is derived from an EMBL/GenBank/DDBJ whole genome shotgun (WGS) entry which is preliminary data.</text>
</comment>
<evidence type="ECO:0008006" key="3">
    <source>
        <dbReference type="Google" id="ProtNLM"/>
    </source>
</evidence>
<accession>A0ABU1JQE8</accession>
<dbReference type="EMBL" id="JAVDPW010000005">
    <property type="protein sequence ID" value="MDR6290846.1"/>
    <property type="molecule type" value="Genomic_DNA"/>
</dbReference>
<gene>
    <name evidence="1" type="ORF">E9232_003372</name>
</gene>
<dbReference type="RefSeq" id="WP_309795596.1">
    <property type="nucleotide sequence ID" value="NZ_JAVDPW010000005.1"/>
</dbReference>